<feature type="chain" id="PRO_5016442630" evidence="2">
    <location>
        <begin position="18"/>
        <end position="258"/>
    </location>
</feature>
<evidence type="ECO:0000256" key="1">
    <source>
        <dbReference type="ARBA" id="ARBA00022729"/>
    </source>
</evidence>
<dbReference type="InterPro" id="IPR045266">
    <property type="entry name" value="DOH_DOMON"/>
</dbReference>
<dbReference type="CDD" id="cd09631">
    <property type="entry name" value="DOMON_DOH"/>
    <property type="match status" value="1"/>
</dbReference>
<feature type="signal peptide" evidence="2">
    <location>
        <begin position="1"/>
        <end position="17"/>
    </location>
</feature>
<evidence type="ECO:0000256" key="2">
    <source>
        <dbReference type="SAM" id="SignalP"/>
    </source>
</evidence>
<feature type="domain" description="Secretion system C-terminal sorting" evidence="3">
    <location>
        <begin position="186"/>
        <end position="254"/>
    </location>
</feature>
<dbReference type="Pfam" id="PF18962">
    <property type="entry name" value="Por_Secre_tail"/>
    <property type="match status" value="1"/>
</dbReference>
<dbReference type="AlphaFoldDB" id="A0A328WUQ8"/>
<protein>
    <submittedName>
        <fullName evidence="4">Putative secreted protein (Por secretion system target)</fullName>
    </submittedName>
</protein>
<organism evidence="4 5">
    <name type="scientific">Flavobacterium lacus</name>
    <dbReference type="NCBI Taxonomy" id="1353778"/>
    <lineage>
        <taxon>Bacteria</taxon>
        <taxon>Pseudomonadati</taxon>
        <taxon>Bacteroidota</taxon>
        <taxon>Flavobacteriia</taxon>
        <taxon>Flavobacteriales</taxon>
        <taxon>Flavobacteriaceae</taxon>
        <taxon>Flavobacterium</taxon>
    </lineage>
</organism>
<sequence>MLKNTLFLLFTFVSSLAQEKTTGVLNLSNDFSTSLLLNNATSTATLTLSGPNDRWFSLQFGSFESGMQNGTDVVYWNNSILVDAVHNGVNFAPTPDPVNNWVLVSNQNNTPTNGIRTLVYTRAFDTGDSNDYVFDFNNNVIDFAWAKSSSPNFTMNYHGVLNRDVVLSTSLNLLGIDDAFITDVKLFPNPSDGIITIKTNANIQRVNVYSQTGAHLKTFSIDYTKEVTLNVTDLQSGIYFFEIENESGKNWKKVQLTF</sequence>
<comment type="caution">
    <text evidence="4">The sequence shown here is derived from an EMBL/GenBank/DDBJ whole genome shotgun (WGS) entry which is preliminary data.</text>
</comment>
<dbReference type="NCBIfam" id="TIGR04183">
    <property type="entry name" value="Por_Secre_tail"/>
    <property type="match status" value="1"/>
</dbReference>
<evidence type="ECO:0000313" key="4">
    <source>
        <dbReference type="EMBL" id="RAR47108.1"/>
    </source>
</evidence>
<dbReference type="EMBL" id="QLSV01000011">
    <property type="protein sequence ID" value="RAR47108.1"/>
    <property type="molecule type" value="Genomic_DNA"/>
</dbReference>
<gene>
    <name evidence="4" type="ORF">B0I10_11116</name>
</gene>
<name>A0A328WUQ8_9FLAO</name>
<dbReference type="Proteomes" id="UP000249518">
    <property type="component" value="Unassembled WGS sequence"/>
</dbReference>
<proteinExistence type="predicted"/>
<evidence type="ECO:0000259" key="3">
    <source>
        <dbReference type="Pfam" id="PF18962"/>
    </source>
</evidence>
<dbReference type="OrthoDB" id="667194at2"/>
<keyword evidence="5" id="KW-1185">Reference proteome</keyword>
<evidence type="ECO:0000313" key="5">
    <source>
        <dbReference type="Proteomes" id="UP000249518"/>
    </source>
</evidence>
<dbReference type="InterPro" id="IPR026444">
    <property type="entry name" value="Secre_tail"/>
</dbReference>
<keyword evidence="1 2" id="KW-0732">Signal</keyword>
<accession>A0A328WUQ8</accession>
<dbReference type="RefSeq" id="WP_112086603.1">
    <property type="nucleotide sequence ID" value="NZ_QLSV01000011.1"/>
</dbReference>
<reference evidence="4 5" key="1">
    <citation type="submission" date="2018-06" db="EMBL/GenBank/DDBJ databases">
        <title>Genomic Encyclopedia of Type Strains, Phase III (KMG-III): the genomes of soil and plant-associated and newly described type strains.</title>
        <authorList>
            <person name="Whitman W."/>
        </authorList>
    </citation>
    <scope>NUCLEOTIDE SEQUENCE [LARGE SCALE GENOMIC DNA]</scope>
    <source>
        <strain evidence="4 5">CGMCC 1.12504</strain>
    </source>
</reference>